<name>A0A1H1CVB2_9MICC</name>
<dbReference type="AlphaFoldDB" id="A0A1H1CVB2"/>
<evidence type="ECO:0008006" key="3">
    <source>
        <dbReference type="Google" id="ProtNLM"/>
    </source>
</evidence>
<dbReference type="KEGG" id="acry:AC20117_06845"/>
<evidence type="ECO:0000313" key="2">
    <source>
        <dbReference type="Proteomes" id="UP000181917"/>
    </source>
</evidence>
<keyword evidence="2" id="KW-1185">Reference proteome</keyword>
<organism evidence="1 2">
    <name type="scientific">Crystallibacter crystallopoietes</name>
    <dbReference type="NCBI Taxonomy" id="37928"/>
    <lineage>
        <taxon>Bacteria</taxon>
        <taxon>Bacillati</taxon>
        <taxon>Actinomycetota</taxon>
        <taxon>Actinomycetes</taxon>
        <taxon>Micrococcales</taxon>
        <taxon>Micrococcaceae</taxon>
        <taxon>Crystallibacter</taxon>
    </lineage>
</organism>
<reference evidence="1 2" key="1">
    <citation type="submission" date="2016-10" db="EMBL/GenBank/DDBJ databases">
        <authorList>
            <person name="de Groot N.N."/>
        </authorList>
    </citation>
    <scope>NUCLEOTIDE SEQUENCE [LARGE SCALE GENOMIC DNA]</scope>
    <source>
        <strain evidence="1 2">DSM 20117</strain>
    </source>
</reference>
<dbReference type="RefSeq" id="WP_074700364.1">
    <property type="nucleotide sequence ID" value="NZ_CP018863.1"/>
</dbReference>
<accession>A0A1H1CVB2</accession>
<gene>
    <name evidence="1" type="ORF">SAMN04489742_2113</name>
</gene>
<dbReference type="EMBL" id="FNKH01000002">
    <property type="protein sequence ID" value="SDQ68201.1"/>
    <property type="molecule type" value="Genomic_DNA"/>
</dbReference>
<protein>
    <recommendedName>
        <fullName evidence="3">Helix-turn-helix domain-containing protein</fullName>
    </recommendedName>
</protein>
<dbReference type="OrthoDB" id="4948040at2"/>
<proteinExistence type="predicted"/>
<evidence type="ECO:0000313" key="1">
    <source>
        <dbReference type="EMBL" id="SDQ68201.1"/>
    </source>
</evidence>
<dbReference type="Proteomes" id="UP000181917">
    <property type="component" value="Unassembled WGS sequence"/>
</dbReference>
<sequence length="85" mass="9516">MALIALAVVQQHYGIPTRLAQWRRQGTGPEYFTLGHRSIRYYPADIDDWINHQTQHADQAAGKLMDQVVLPGDNGGSNATVRWNG</sequence>